<evidence type="ECO:0000256" key="2">
    <source>
        <dbReference type="ARBA" id="ARBA00012438"/>
    </source>
</evidence>
<dbReference type="EC" id="2.7.13.3" evidence="2"/>
<feature type="domain" description="Histidine kinase" evidence="8">
    <location>
        <begin position="522"/>
        <end position="763"/>
    </location>
</feature>
<feature type="coiled-coil region" evidence="5">
    <location>
        <begin position="418"/>
        <end position="506"/>
    </location>
</feature>
<evidence type="ECO:0000256" key="1">
    <source>
        <dbReference type="ARBA" id="ARBA00000085"/>
    </source>
</evidence>
<dbReference type="OrthoDB" id="9806995at2"/>
<dbReference type="SMART" id="SM00387">
    <property type="entry name" value="HATPase_c"/>
    <property type="match status" value="1"/>
</dbReference>
<dbReference type="Proteomes" id="UP000198598">
    <property type="component" value="Unassembled WGS sequence"/>
</dbReference>
<dbReference type="PRINTS" id="PR00344">
    <property type="entry name" value="BCTRLSENSOR"/>
</dbReference>
<dbReference type="InterPro" id="IPR019734">
    <property type="entry name" value="TPR_rpt"/>
</dbReference>
<comment type="catalytic activity">
    <reaction evidence="1">
        <text>ATP + protein L-histidine = ADP + protein N-phospho-L-histidine.</text>
        <dbReference type="EC" id="2.7.13.3"/>
    </reaction>
</comment>
<dbReference type="PROSITE" id="PS50005">
    <property type="entry name" value="TPR"/>
    <property type="match status" value="1"/>
</dbReference>
<dbReference type="Gene3D" id="1.10.287.130">
    <property type="match status" value="1"/>
</dbReference>
<evidence type="ECO:0000256" key="4">
    <source>
        <dbReference type="PROSITE-ProRule" id="PRU00339"/>
    </source>
</evidence>
<feature type="repeat" description="TPR" evidence="4">
    <location>
        <begin position="200"/>
        <end position="233"/>
    </location>
</feature>
<keyword evidence="7" id="KW-0732">Signal</keyword>
<keyword evidence="3" id="KW-0597">Phosphoprotein</keyword>
<dbReference type="InterPro" id="IPR011990">
    <property type="entry name" value="TPR-like_helical_dom_sf"/>
</dbReference>
<evidence type="ECO:0000313" key="10">
    <source>
        <dbReference type="Proteomes" id="UP000198598"/>
    </source>
</evidence>
<organism evidence="9 10">
    <name type="scientific">Spirosoma endophyticum</name>
    <dbReference type="NCBI Taxonomy" id="662367"/>
    <lineage>
        <taxon>Bacteria</taxon>
        <taxon>Pseudomonadati</taxon>
        <taxon>Bacteroidota</taxon>
        <taxon>Cytophagia</taxon>
        <taxon>Cytophagales</taxon>
        <taxon>Cytophagaceae</taxon>
        <taxon>Spirosoma</taxon>
    </lineage>
</organism>
<sequence>MKFLSTFIFTLLSVGLAHAQTQKLDSLNRLLSQTTTDTGRINISNEKIVLFNQINIDSAMSLGLKTIEQAKRIQYKKGEARTRIRLAYTYSVKGDFAAAKSTLKLAEAICLSTKDSAQLSKVYGAFGTTYAIQSKYDSSIIFQEKSKAIAERLDDKAQLIIVYSNLGISYDMQSNRPQALQYQQKSLTIAESVHNTKQQAYALVNIANIYTEMGDLKGSEQAYQKGIRLAKQESLTNVELYAYSNLVSIYTKMHDTQKAYEMAIKAATLAKEIGDTGIQATALSQAAINLALQKKFDQAEPLVKQAMTIADASHLPLNIHQAYAAMGSILKQQARCAEAIPFYEKSFAVLKDADLYNAQTGDSYRDLSACYEQVGNYRRALATFKTSAAISDSVRGKENVQKATELTMTYKFDQQQQAAQAEQLKQNALAQARQLALLAGMGLMLVLAAVSFYAYRTKQKANALLQEQKEVLQLQKEELLRQKEELQQQKEELQHTLTKLQTTQTQLIQSEKMASLGELTAGIAHEIQNPLNFVNNFSAISTDLLNEIKEERKKKEERDEELEEEILGDLTGNLAKINHHGGRAASIVKSMLEHSRTSTGEKQLVDLNALTDEYFRLAFHGLKAKNPDFSCDLVTDFDLSLTKYEVIPQELGRVLLNLFNNAFYAVRQKQQTGVADYQPRVTLSTAQRGKQVEIRVRDNGTGIPQPVLSKIFQPFFTTKPTGQGTGLGLSLSYDIITKGHSGTLTATTQPGEFAEFVITLPLA</sequence>
<dbReference type="SUPFAM" id="SSF48452">
    <property type="entry name" value="TPR-like"/>
    <property type="match status" value="2"/>
</dbReference>
<dbReference type="PANTHER" id="PTHR43065:SF42">
    <property type="entry name" value="TWO-COMPONENT SENSOR PPRA"/>
    <property type="match status" value="1"/>
</dbReference>
<dbReference type="InterPro" id="IPR036890">
    <property type="entry name" value="HATPase_C_sf"/>
</dbReference>
<dbReference type="InterPro" id="IPR036097">
    <property type="entry name" value="HisK_dim/P_sf"/>
</dbReference>
<feature type="signal peptide" evidence="7">
    <location>
        <begin position="1"/>
        <end position="19"/>
    </location>
</feature>
<dbReference type="PROSITE" id="PS50109">
    <property type="entry name" value="HIS_KIN"/>
    <property type="match status" value="1"/>
</dbReference>
<keyword evidence="10" id="KW-1185">Reference proteome</keyword>
<proteinExistence type="predicted"/>
<dbReference type="Pfam" id="PF13424">
    <property type="entry name" value="TPR_12"/>
    <property type="match status" value="3"/>
</dbReference>
<dbReference type="InterPro" id="IPR004358">
    <property type="entry name" value="Sig_transdc_His_kin-like_C"/>
</dbReference>
<evidence type="ECO:0000256" key="5">
    <source>
        <dbReference type="SAM" id="Coils"/>
    </source>
</evidence>
<protein>
    <recommendedName>
        <fullName evidence="2">histidine kinase</fullName>
        <ecNumber evidence="2">2.7.13.3</ecNumber>
    </recommendedName>
</protein>
<evidence type="ECO:0000313" key="9">
    <source>
        <dbReference type="EMBL" id="SFC88481.1"/>
    </source>
</evidence>
<dbReference type="Pfam" id="PF13181">
    <property type="entry name" value="TPR_8"/>
    <property type="match status" value="1"/>
</dbReference>
<evidence type="ECO:0000256" key="7">
    <source>
        <dbReference type="SAM" id="SignalP"/>
    </source>
</evidence>
<evidence type="ECO:0000259" key="8">
    <source>
        <dbReference type="PROSITE" id="PS50109"/>
    </source>
</evidence>
<keyword evidence="4" id="KW-0802">TPR repeat</keyword>
<dbReference type="GO" id="GO:0000155">
    <property type="term" value="F:phosphorelay sensor kinase activity"/>
    <property type="evidence" value="ECO:0007669"/>
    <property type="project" value="InterPro"/>
</dbReference>
<feature type="transmembrane region" description="Helical" evidence="6">
    <location>
        <begin position="435"/>
        <end position="455"/>
    </location>
</feature>
<dbReference type="InterPro" id="IPR005467">
    <property type="entry name" value="His_kinase_dom"/>
</dbReference>
<dbReference type="SMART" id="SM00388">
    <property type="entry name" value="HisKA"/>
    <property type="match status" value="1"/>
</dbReference>
<reference evidence="9" key="1">
    <citation type="submission" date="2016-10" db="EMBL/GenBank/DDBJ databases">
        <authorList>
            <person name="de Groot N.N."/>
        </authorList>
    </citation>
    <scope>NUCLEOTIDE SEQUENCE [LARGE SCALE GENOMIC DNA]</scope>
    <source>
        <strain evidence="9">DSM 26130</strain>
    </source>
</reference>
<dbReference type="SUPFAM" id="SSF55874">
    <property type="entry name" value="ATPase domain of HSP90 chaperone/DNA topoisomerase II/histidine kinase"/>
    <property type="match status" value="1"/>
</dbReference>
<dbReference type="PANTHER" id="PTHR43065">
    <property type="entry name" value="SENSOR HISTIDINE KINASE"/>
    <property type="match status" value="1"/>
</dbReference>
<accession>A0A1I1MSW9</accession>
<keyword evidence="6" id="KW-0472">Membrane</keyword>
<dbReference type="AlphaFoldDB" id="A0A1I1MSW9"/>
<gene>
    <name evidence="9" type="ORF">SAMN05216167_102698</name>
</gene>
<dbReference type="Gene3D" id="3.30.565.10">
    <property type="entry name" value="Histidine kinase-like ATPase, C-terminal domain"/>
    <property type="match status" value="1"/>
</dbReference>
<dbReference type="Gene3D" id="1.25.40.10">
    <property type="entry name" value="Tetratricopeptide repeat domain"/>
    <property type="match status" value="2"/>
</dbReference>
<name>A0A1I1MSW9_9BACT</name>
<keyword evidence="6" id="KW-0812">Transmembrane</keyword>
<evidence type="ECO:0000256" key="6">
    <source>
        <dbReference type="SAM" id="Phobius"/>
    </source>
</evidence>
<dbReference type="Pfam" id="PF02518">
    <property type="entry name" value="HATPase_c"/>
    <property type="match status" value="1"/>
</dbReference>
<feature type="chain" id="PRO_5011577652" description="histidine kinase" evidence="7">
    <location>
        <begin position="20"/>
        <end position="763"/>
    </location>
</feature>
<dbReference type="SUPFAM" id="SSF47384">
    <property type="entry name" value="Homodimeric domain of signal transducing histidine kinase"/>
    <property type="match status" value="1"/>
</dbReference>
<dbReference type="EMBL" id="FOLQ01000002">
    <property type="protein sequence ID" value="SFC88481.1"/>
    <property type="molecule type" value="Genomic_DNA"/>
</dbReference>
<dbReference type="RefSeq" id="WP_093824868.1">
    <property type="nucleotide sequence ID" value="NZ_FOLQ01000002.1"/>
</dbReference>
<dbReference type="SMART" id="SM00028">
    <property type="entry name" value="TPR"/>
    <property type="match status" value="8"/>
</dbReference>
<keyword evidence="5" id="KW-0175">Coiled coil</keyword>
<dbReference type="STRING" id="662367.SAMN05216167_102698"/>
<keyword evidence="6" id="KW-1133">Transmembrane helix</keyword>
<dbReference type="InterPro" id="IPR003661">
    <property type="entry name" value="HisK_dim/P_dom"/>
</dbReference>
<evidence type="ECO:0000256" key="3">
    <source>
        <dbReference type="ARBA" id="ARBA00022553"/>
    </source>
</evidence>
<dbReference type="InterPro" id="IPR003594">
    <property type="entry name" value="HATPase_dom"/>
</dbReference>